<dbReference type="Proteomes" id="UP001460679">
    <property type="component" value="Chromosome"/>
</dbReference>
<keyword evidence="2" id="KW-0808">Transferase</keyword>
<dbReference type="InterPro" id="IPR007848">
    <property type="entry name" value="Small_mtfrase_dom"/>
</dbReference>
<dbReference type="PROSITE" id="PS00092">
    <property type="entry name" value="N6_MTASE"/>
    <property type="match status" value="1"/>
</dbReference>
<proteinExistence type="predicted"/>
<evidence type="ECO:0000313" key="2">
    <source>
        <dbReference type="EMBL" id="WXL28165.1"/>
    </source>
</evidence>
<dbReference type="Pfam" id="PF05175">
    <property type="entry name" value="MTS"/>
    <property type="match status" value="1"/>
</dbReference>
<name>A0ABZ2RP12_9BACT</name>
<evidence type="ECO:0000313" key="3">
    <source>
        <dbReference type="Proteomes" id="UP001460679"/>
    </source>
</evidence>
<dbReference type="GO" id="GO:0008168">
    <property type="term" value="F:methyltransferase activity"/>
    <property type="evidence" value="ECO:0007669"/>
    <property type="project" value="UniProtKB-KW"/>
</dbReference>
<sequence>MKEKIKINDEEYSIQNVTKYLNEQIETKKSRQKNDITKAFRYANDDEWYTTYEDVEFFIQNAKIPKDWVVWCPFDLETSNFVKAFKKNGYKVIYSHILYGQDFYEYVPNEKWDIIVSNPPFRNKHKLIERIIQLGQNKKFALIFGIQALNSEKFCNELQSLKRVQYVHLKRRMCFTKDHINYDIQNLQRPSFASMWICNDLLKKDIQVWEGINYKKINKEFS</sequence>
<gene>
    <name evidence="2" type="ORF">WG616_02220</name>
</gene>
<dbReference type="RefSeq" id="WP_205498344.1">
    <property type="nucleotide sequence ID" value="NZ_CP148066.1"/>
</dbReference>
<evidence type="ECO:0000259" key="1">
    <source>
        <dbReference type="Pfam" id="PF05175"/>
    </source>
</evidence>
<dbReference type="Gene3D" id="3.40.50.150">
    <property type="entry name" value="Vaccinia Virus protein VP39"/>
    <property type="match status" value="1"/>
</dbReference>
<protein>
    <submittedName>
        <fullName evidence="2">Methyltransferase</fullName>
    </submittedName>
</protein>
<feature type="domain" description="Methyltransferase small" evidence="1">
    <location>
        <begin position="96"/>
        <end position="133"/>
    </location>
</feature>
<keyword evidence="2" id="KW-0489">Methyltransferase</keyword>
<organism evidence="2 3">
    <name type="scientific">[Mycoplasma] gypis</name>
    <dbReference type="NCBI Taxonomy" id="92404"/>
    <lineage>
        <taxon>Bacteria</taxon>
        <taxon>Bacillati</taxon>
        <taxon>Mycoplasmatota</taxon>
        <taxon>Mycoplasmoidales</taxon>
        <taxon>Metamycoplasmataceae</taxon>
        <taxon>Metamycoplasma</taxon>
    </lineage>
</organism>
<keyword evidence="3" id="KW-1185">Reference proteome</keyword>
<reference evidence="2" key="1">
    <citation type="submission" date="2024-03" db="EMBL/GenBank/DDBJ databases">
        <title>Complete genome sequence of Mycoplasma gypis type strain B1/T1.</title>
        <authorList>
            <person name="Spergser J."/>
        </authorList>
    </citation>
    <scope>NUCLEOTIDE SEQUENCE [LARGE SCALE GENOMIC DNA]</scope>
    <source>
        <strain evidence="2">B1/T1</strain>
    </source>
</reference>
<dbReference type="InterPro" id="IPR002052">
    <property type="entry name" value="DNA_methylase_N6_adenine_CS"/>
</dbReference>
<dbReference type="EMBL" id="CP148066">
    <property type="protein sequence ID" value="WXL28165.1"/>
    <property type="molecule type" value="Genomic_DNA"/>
</dbReference>
<accession>A0ABZ2RP12</accession>
<dbReference type="InterPro" id="IPR029063">
    <property type="entry name" value="SAM-dependent_MTases_sf"/>
</dbReference>
<dbReference type="GO" id="GO:0032259">
    <property type="term" value="P:methylation"/>
    <property type="evidence" value="ECO:0007669"/>
    <property type="project" value="UniProtKB-KW"/>
</dbReference>